<evidence type="ECO:0000313" key="2">
    <source>
        <dbReference type="Proteomes" id="UP000823886"/>
    </source>
</evidence>
<sequence>MKYEEFKAALFAGLKERVGKEKTLSLHQVEKNNGVFLEALVLRKEKERIAPTIYIRQFYELHKKGMEMEKIIDRILRLDQEQKVEVDFSIEAFENYEKARTRVYYKLINYSMNKAMLTKIPYVKYLDLAVVFYYRLEEGQFEGATILVHNCNLEAWGINRRRLLEDAVMNTSRKLPYTFQTMEEVITELTGGEEQEIPGEEGELMYVLTNENKYLGAAALLYPYVLNHIGKVLKNNFYVLPSSIHECILVPDSGQYSRMELMSMVREVNESQVAKEEILSYEVYYYDRNRQALIL</sequence>
<dbReference type="EMBL" id="DWVZ01000077">
    <property type="protein sequence ID" value="HJC63127.1"/>
    <property type="molecule type" value="Genomic_DNA"/>
</dbReference>
<evidence type="ECO:0000313" key="1">
    <source>
        <dbReference type="EMBL" id="HJC63127.1"/>
    </source>
</evidence>
<accession>A0A9D2PL93</accession>
<proteinExistence type="predicted"/>
<gene>
    <name evidence="1" type="ORF">H9753_05860</name>
</gene>
<comment type="caution">
    <text evidence="1">The sequence shown here is derived from an EMBL/GenBank/DDBJ whole genome shotgun (WGS) entry which is preliminary data.</text>
</comment>
<dbReference type="Pfam" id="PF18941">
    <property type="entry name" value="DUF5688"/>
    <property type="match status" value="1"/>
</dbReference>
<dbReference type="Proteomes" id="UP000823886">
    <property type="component" value="Unassembled WGS sequence"/>
</dbReference>
<organism evidence="1 2">
    <name type="scientific">Candidatus Blautia merdavium</name>
    <dbReference type="NCBI Taxonomy" id="2838494"/>
    <lineage>
        <taxon>Bacteria</taxon>
        <taxon>Bacillati</taxon>
        <taxon>Bacillota</taxon>
        <taxon>Clostridia</taxon>
        <taxon>Lachnospirales</taxon>
        <taxon>Lachnospiraceae</taxon>
        <taxon>Blautia</taxon>
    </lineage>
</organism>
<name>A0A9D2PL93_9FIRM</name>
<reference evidence="1" key="2">
    <citation type="submission" date="2021-04" db="EMBL/GenBank/DDBJ databases">
        <authorList>
            <person name="Gilroy R."/>
        </authorList>
    </citation>
    <scope>NUCLEOTIDE SEQUENCE</scope>
    <source>
        <strain evidence="1">ChiBcec2-3848</strain>
    </source>
</reference>
<protein>
    <submittedName>
        <fullName evidence="1">Uncharacterized protein</fullName>
    </submittedName>
</protein>
<reference evidence="1" key="1">
    <citation type="journal article" date="2021" name="PeerJ">
        <title>Extensive microbial diversity within the chicken gut microbiome revealed by metagenomics and culture.</title>
        <authorList>
            <person name="Gilroy R."/>
            <person name="Ravi A."/>
            <person name="Getino M."/>
            <person name="Pursley I."/>
            <person name="Horton D.L."/>
            <person name="Alikhan N.F."/>
            <person name="Baker D."/>
            <person name="Gharbi K."/>
            <person name="Hall N."/>
            <person name="Watson M."/>
            <person name="Adriaenssens E.M."/>
            <person name="Foster-Nyarko E."/>
            <person name="Jarju S."/>
            <person name="Secka A."/>
            <person name="Antonio M."/>
            <person name="Oren A."/>
            <person name="Chaudhuri R.R."/>
            <person name="La Ragione R."/>
            <person name="Hildebrand F."/>
            <person name="Pallen M.J."/>
        </authorList>
    </citation>
    <scope>NUCLEOTIDE SEQUENCE</scope>
    <source>
        <strain evidence="1">ChiBcec2-3848</strain>
    </source>
</reference>
<dbReference type="InterPro" id="IPR043743">
    <property type="entry name" value="DUF5688"/>
</dbReference>
<dbReference type="AlphaFoldDB" id="A0A9D2PL93"/>